<dbReference type="PANTHER" id="PTHR34477">
    <property type="entry name" value="UPF0213 PROTEIN YHBQ"/>
    <property type="match status" value="1"/>
</dbReference>
<dbReference type="InterPro" id="IPR000305">
    <property type="entry name" value="GIY-YIG_endonuc"/>
</dbReference>
<proteinExistence type="predicted"/>
<dbReference type="PANTHER" id="PTHR34477:SF1">
    <property type="entry name" value="UPF0213 PROTEIN YHBQ"/>
    <property type="match status" value="1"/>
</dbReference>
<dbReference type="SUPFAM" id="SSF82771">
    <property type="entry name" value="GIY-YIG endonuclease"/>
    <property type="match status" value="1"/>
</dbReference>
<dbReference type="AlphaFoldDB" id="X0TQ01"/>
<dbReference type="EMBL" id="BARS01019864">
    <property type="protein sequence ID" value="GAF95603.1"/>
    <property type="molecule type" value="Genomic_DNA"/>
</dbReference>
<evidence type="ECO:0000259" key="1">
    <source>
        <dbReference type="PROSITE" id="PS50164"/>
    </source>
</evidence>
<dbReference type="InterPro" id="IPR050190">
    <property type="entry name" value="UPF0213_domain"/>
</dbReference>
<protein>
    <recommendedName>
        <fullName evidence="1">GIY-YIG domain-containing protein</fullName>
    </recommendedName>
</protein>
<comment type="caution">
    <text evidence="2">The sequence shown here is derived from an EMBL/GenBank/DDBJ whole genome shotgun (WGS) entry which is preliminary data.</text>
</comment>
<dbReference type="InterPro" id="IPR035901">
    <property type="entry name" value="GIY-YIG_endonuc_sf"/>
</dbReference>
<sequence>MKFWTYAIKSKSTGKIYIGHTSNFKLRLKRHNKILPIKKKSYTYKNKGPWKLVYKEKFKTRKEAIKREKELKSFKGREFIRKLITGR</sequence>
<accession>X0TQ01</accession>
<dbReference type="Gene3D" id="3.40.1440.10">
    <property type="entry name" value="GIY-YIG endonuclease"/>
    <property type="match status" value="1"/>
</dbReference>
<feature type="domain" description="GIY-YIG" evidence="1">
    <location>
        <begin position="1"/>
        <end position="81"/>
    </location>
</feature>
<dbReference type="Pfam" id="PF01541">
    <property type="entry name" value="GIY-YIG"/>
    <property type="match status" value="1"/>
</dbReference>
<name>X0TQ01_9ZZZZ</name>
<reference evidence="2" key="1">
    <citation type="journal article" date="2014" name="Front. Microbiol.">
        <title>High frequency of phylogenetically diverse reductive dehalogenase-homologous genes in deep subseafloor sedimentary metagenomes.</title>
        <authorList>
            <person name="Kawai M."/>
            <person name="Futagami T."/>
            <person name="Toyoda A."/>
            <person name="Takaki Y."/>
            <person name="Nishi S."/>
            <person name="Hori S."/>
            <person name="Arai W."/>
            <person name="Tsubouchi T."/>
            <person name="Morono Y."/>
            <person name="Uchiyama I."/>
            <person name="Ito T."/>
            <person name="Fujiyama A."/>
            <person name="Inagaki F."/>
            <person name="Takami H."/>
        </authorList>
    </citation>
    <scope>NUCLEOTIDE SEQUENCE</scope>
    <source>
        <strain evidence="2">Expedition CK06-06</strain>
    </source>
</reference>
<dbReference type="PROSITE" id="PS50164">
    <property type="entry name" value="GIY_YIG"/>
    <property type="match status" value="1"/>
</dbReference>
<evidence type="ECO:0000313" key="2">
    <source>
        <dbReference type="EMBL" id="GAF95603.1"/>
    </source>
</evidence>
<gene>
    <name evidence="2" type="ORF">S01H1_32115</name>
</gene>
<organism evidence="2">
    <name type="scientific">marine sediment metagenome</name>
    <dbReference type="NCBI Taxonomy" id="412755"/>
    <lineage>
        <taxon>unclassified sequences</taxon>
        <taxon>metagenomes</taxon>
        <taxon>ecological metagenomes</taxon>
    </lineage>
</organism>